<feature type="transmembrane region" description="Helical" evidence="2">
    <location>
        <begin position="63"/>
        <end position="88"/>
    </location>
</feature>
<name>A0AAV3YMV5_9GAST</name>
<dbReference type="PANTHER" id="PTHR47023">
    <property type="entry name" value="SEX PEPTIDE RECEPTOR"/>
    <property type="match status" value="1"/>
</dbReference>
<keyword evidence="2" id="KW-0472">Membrane</keyword>
<feature type="transmembrane region" description="Helical" evidence="2">
    <location>
        <begin position="142"/>
        <end position="162"/>
    </location>
</feature>
<keyword evidence="3" id="KW-0675">Receptor</keyword>
<protein>
    <submittedName>
        <fullName evidence="3">FMRFamide receptor</fullName>
    </submittedName>
</protein>
<evidence type="ECO:0000313" key="3">
    <source>
        <dbReference type="EMBL" id="GFN84343.1"/>
    </source>
</evidence>
<dbReference type="Proteomes" id="UP000735302">
    <property type="component" value="Unassembled WGS sequence"/>
</dbReference>
<comment type="caution">
    <text evidence="3">The sequence shown here is derived from an EMBL/GenBank/DDBJ whole genome shotgun (WGS) entry which is preliminary data.</text>
</comment>
<dbReference type="EMBL" id="BLXT01001295">
    <property type="protein sequence ID" value="GFN84343.1"/>
    <property type="molecule type" value="Genomic_DNA"/>
</dbReference>
<dbReference type="Gene3D" id="1.20.1070.10">
    <property type="entry name" value="Rhodopsin 7-helix transmembrane proteins"/>
    <property type="match status" value="2"/>
</dbReference>
<evidence type="ECO:0000256" key="1">
    <source>
        <dbReference type="SAM" id="MobiDB-lite"/>
    </source>
</evidence>
<evidence type="ECO:0000313" key="4">
    <source>
        <dbReference type="Proteomes" id="UP000735302"/>
    </source>
</evidence>
<keyword evidence="4" id="KW-1185">Reference proteome</keyword>
<dbReference type="AlphaFoldDB" id="A0AAV3YMV5"/>
<accession>A0AAV3YMV5</accession>
<feature type="region of interest" description="Disordered" evidence="1">
    <location>
        <begin position="647"/>
        <end position="681"/>
    </location>
</feature>
<feature type="compositionally biased region" description="Polar residues" evidence="1">
    <location>
        <begin position="670"/>
        <end position="681"/>
    </location>
</feature>
<feature type="transmembrane region" description="Helical" evidence="2">
    <location>
        <begin position="731"/>
        <end position="753"/>
    </location>
</feature>
<dbReference type="SUPFAM" id="SSF81321">
    <property type="entry name" value="Family A G protein-coupled receptor-like"/>
    <property type="match status" value="1"/>
</dbReference>
<feature type="transmembrane region" description="Helical" evidence="2">
    <location>
        <begin position="251"/>
        <end position="276"/>
    </location>
</feature>
<evidence type="ECO:0000256" key="2">
    <source>
        <dbReference type="SAM" id="Phobius"/>
    </source>
</evidence>
<dbReference type="PANTHER" id="PTHR47023:SF1">
    <property type="entry name" value="SEX PEPTIDE RECEPTOR"/>
    <property type="match status" value="1"/>
</dbReference>
<sequence length="781" mass="87688">MGAFDTMFRTCTDQVLSLYPASFSSNWSAVSSFCTLLTGVVSTNHKTSGVLDFEDITPVSVGWWVNGVMCTIIACLVLSLNSISIWVFTRRPSRSPTHLLLALISGLDLLTCAFQMPVQIHVYLRDGYRELPTRAWCDIYNYLYNFMPATLHSTAFLFNMCLSVQRCVGVKDVKRCGLKSIRGYKGTLIAVTVCLVASAMVHALYPVTFGVEDVQVIGKQMLATGKLQFVQSCRVIPRQPKSYDVMMSFYIWARVIMLQTIPAVVLGVCNTMLIAASFRAYSYRRRLIGKLGAIASLRNNCAPDVEAFKRFGDDCRESINGESCIRLSYRESAVHNVGTETNLRRRSLTEKAHKADSAKDRRYSENFIPEAFVSESDTIKKENDPSKLRAYNVKSKMFHACKNKSFSVGGDLNSYSEVKRVVEEDYVTWLDFLGEYIFLHGSNSFVARSSICRDKNYKTGSTIEALDLMTMTLSSDNSQNMSSTAAAVPQKLDYDFRKAQTKKIYSDSKSCFPNNVSNKNNSYLNPSCFCCDVSMLNSFQQRPSVANKARSHISQSAGDLSIVSDIPYERLSHSRKTRNDSLETKNVEGKSFLKNNISLWKTASSWPIFKERHFSVAEATFVVKNETTSLSRHEKISKFHQKATPDQISCNVNTKDSPTSVSKSIVPPANQETRPSTSSSNHSELRSTVMLVLVTSFTLLAEVFVIVMLVFQFVDSIALPQKRFITTSQLAVLFSLSNFVTLLTFPLNFFIFCGLSHTFRDTLCDGVKTITVIYKRILRHT</sequence>
<keyword evidence="2" id="KW-1133">Transmembrane helix</keyword>
<gene>
    <name evidence="3" type="ORF">PoB_001084900</name>
</gene>
<organism evidence="3 4">
    <name type="scientific">Plakobranchus ocellatus</name>
    <dbReference type="NCBI Taxonomy" id="259542"/>
    <lineage>
        <taxon>Eukaryota</taxon>
        <taxon>Metazoa</taxon>
        <taxon>Spiralia</taxon>
        <taxon>Lophotrochozoa</taxon>
        <taxon>Mollusca</taxon>
        <taxon>Gastropoda</taxon>
        <taxon>Heterobranchia</taxon>
        <taxon>Euthyneura</taxon>
        <taxon>Panpulmonata</taxon>
        <taxon>Sacoglossa</taxon>
        <taxon>Placobranchoidea</taxon>
        <taxon>Plakobranchidae</taxon>
        <taxon>Plakobranchus</taxon>
    </lineage>
</organism>
<proteinExistence type="predicted"/>
<feature type="transmembrane region" description="Helical" evidence="2">
    <location>
        <begin position="183"/>
        <end position="205"/>
    </location>
</feature>
<feature type="compositionally biased region" description="Polar residues" evidence="1">
    <location>
        <begin position="647"/>
        <end position="663"/>
    </location>
</feature>
<feature type="transmembrane region" description="Helical" evidence="2">
    <location>
        <begin position="100"/>
        <end position="122"/>
    </location>
</feature>
<keyword evidence="2" id="KW-0812">Transmembrane</keyword>
<dbReference type="InterPro" id="IPR053071">
    <property type="entry name" value="GPCR1-related_rcpt"/>
</dbReference>
<reference evidence="3 4" key="1">
    <citation type="journal article" date="2021" name="Elife">
        <title>Chloroplast acquisition without the gene transfer in kleptoplastic sea slugs, Plakobranchus ocellatus.</title>
        <authorList>
            <person name="Maeda T."/>
            <person name="Takahashi S."/>
            <person name="Yoshida T."/>
            <person name="Shimamura S."/>
            <person name="Takaki Y."/>
            <person name="Nagai Y."/>
            <person name="Toyoda A."/>
            <person name="Suzuki Y."/>
            <person name="Arimoto A."/>
            <person name="Ishii H."/>
            <person name="Satoh N."/>
            <person name="Nishiyama T."/>
            <person name="Hasebe M."/>
            <person name="Maruyama T."/>
            <person name="Minagawa J."/>
            <person name="Obokata J."/>
            <person name="Shigenobu S."/>
        </authorList>
    </citation>
    <scope>NUCLEOTIDE SEQUENCE [LARGE SCALE GENOMIC DNA]</scope>
</reference>
<feature type="transmembrane region" description="Helical" evidence="2">
    <location>
        <begin position="689"/>
        <end position="711"/>
    </location>
</feature>